<dbReference type="InterPro" id="IPR050154">
    <property type="entry name" value="UbiB_kinase"/>
</dbReference>
<dbReference type="PANTHER" id="PTHR10566">
    <property type="entry name" value="CHAPERONE-ACTIVITY OF BC1 COMPLEX CABC1 -RELATED"/>
    <property type="match status" value="1"/>
</dbReference>
<dbReference type="GeneID" id="112274274"/>
<dbReference type="EMBL" id="ABEU02000021">
    <property type="protein sequence ID" value="PNR31620.1"/>
    <property type="molecule type" value="Genomic_DNA"/>
</dbReference>
<dbReference type="PaxDb" id="3218-PP1S27_218V6.1"/>
<dbReference type="GO" id="GO:0004672">
    <property type="term" value="F:protein kinase activity"/>
    <property type="evidence" value="ECO:0000318"/>
    <property type="project" value="GO_Central"/>
</dbReference>
<feature type="domain" description="Protein kinase" evidence="3">
    <location>
        <begin position="277"/>
        <end position="610"/>
    </location>
</feature>
<dbReference type="InterPro" id="IPR000719">
    <property type="entry name" value="Prot_kinase_dom"/>
</dbReference>
<dbReference type="OrthoDB" id="427480at2759"/>
<feature type="compositionally biased region" description="Low complexity" evidence="2">
    <location>
        <begin position="65"/>
        <end position="85"/>
    </location>
</feature>
<evidence type="ECO:0000256" key="2">
    <source>
        <dbReference type="SAM" id="MobiDB-lite"/>
    </source>
</evidence>
<organism evidence="4">
    <name type="scientific">Physcomitrium patens</name>
    <name type="common">Spreading-leaved earth moss</name>
    <name type="synonym">Physcomitrella patens</name>
    <dbReference type="NCBI Taxonomy" id="3218"/>
    <lineage>
        <taxon>Eukaryota</taxon>
        <taxon>Viridiplantae</taxon>
        <taxon>Streptophyta</taxon>
        <taxon>Embryophyta</taxon>
        <taxon>Bryophyta</taxon>
        <taxon>Bryophytina</taxon>
        <taxon>Bryopsida</taxon>
        <taxon>Funariidae</taxon>
        <taxon>Funariales</taxon>
        <taxon>Funariaceae</taxon>
        <taxon>Physcomitrium</taxon>
    </lineage>
</organism>
<dbReference type="GO" id="GO:0009507">
    <property type="term" value="C:chloroplast"/>
    <property type="evidence" value="ECO:0000318"/>
    <property type="project" value="GO_Central"/>
</dbReference>
<name>A0A2K1IQR5_PHYPA</name>
<dbReference type="Gramene" id="Pp3c21_5070V3.1">
    <property type="protein sequence ID" value="Pp3c21_5070V3.1"/>
    <property type="gene ID" value="Pp3c21_5070"/>
</dbReference>
<evidence type="ECO:0000313" key="4">
    <source>
        <dbReference type="EMBL" id="PNR31620.1"/>
    </source>
</evidence>
<dbReference type="PANTHER" id="PTHR10566:SF117">
    <property type="entry name" value="UNUSUAL PROTEIN KINASE-RELATED"/>
    <property type="match status" value="1"/>
</dbReference>
<reference evidence="4 6" key="1">
    <citation type="journal article" date="2008" name="Science">
        <title>The Physcomitrella genome reveals evolutionary insights into the conquest of land by plants.</title>
        <authorList>
            <person name="Rensing S."/>
            <person name="Lang D."/>
            <person name="Zimmer A."/>
            <person name="Terry A."/>
            <person name="Salamov A."/>
            <person name="Shapiro H."/>
            <person name="Nishiyama T."/>
            <person name="Perroud P.-F."/>
            <person name="Lindquist E."/>
            <person name="Kamisugi Y."/>
            <person name="Tanahashi T."/>
            <person name="Sakakibara K."/>
            <person name="Fujita T."/>
            <person name="Oishi K."/>
            <person name="Shin-I T."/>
            <person name="Kuroki Y."/>
            <person name="Toyoda A."/>
            <person name="Suzuki Y."/>
            <person name="Hashimoto A."/>
            <person name="Yamaguchi K."/>
            <person name="Sugano A."/>
            <person name="Kohara Y."/>
            <person name="Fujiyama A."/>
            <person name="Anterola A."/>
            <person name="Aoki S."/>
            <person name="Ashton N."/>
            <person name="Barbazuk W.B."/>
            <person name="Barker E."/>
            <person name="Bennetzen J."/>
            <person name="Bezanilla M."/>
            <person name="Blankenship R."/>
            <person name="Cho S.H."/>
            <person name="Dutcher S."/>
            <person name="Estelle M."/>
            <person name="Fawcett J.A."/>
            <person name="Gundlach H."/>
            <person name="Hanada K."/>
            <person name="Heyl A."/>
            <person name="Hicks K.A."/>
            <person name="Hugh J."/>
            <person name="Lohr M."/>
            <person name="Mayer K."/>
            <person name="Melkozernov A."/>
            <person name="Murata T."/>
            <person name="Nelson D."/>
            <person name="Pils B."/>
            <person name="Prigge M."/>
            <person name="Reiss B."/>
            <person name="Renner T."/>
            <person name="Rombauts S."/>
            <person name="Rushton P."/>
            <person name="Sanderfoot A."/>
            <person name="Schween G."/>
            <person name="Shiu S.-H."/>
            <person name="Stueber K."/>
            <person name="Theodoulou F.L."/>
            <person name="Tu H."/>
            <person name="Van de Peer Y."/>
            <person name="Verrier P.J."/>
            <person name="Waters E."/>
            <person name="Wood A."/>
            <person name="Yang L."/>
            <person name="Cove D."/>
            <person name="Cuming A."/>
            <person name="Hasebe M."/>
            <person name="Lucas S."/>
            <person name="Mishler D.B."/>
            <person name="Reski R."/>
            <person name="Grigoriev I."/>
            <person name="Quatrano R.S."/>
            <person name="Boore J.L."/>
        </authorList>
    </citation>
    <scope>NUCLEOTIDE SEQUENCE [LARGE SCALE GENOMIC DNA]</scope>
    <source>
        <strain evidence="5 6">cv. Gransden 2004</strain>
    </source>
</reference>
<comment type="similarity">
    <text evidence="1">Belongs to the protein kinase superfamily. ADCK protein kinase family.</text>
</comment>
<dbReference type="EnsemblPlants" id="Pp3c21_5070V3.1">
    <property type="protein sequence ID" value="Pp3c21_5070V3.1"/>
    <property type="gene ID" value="Pp3c21_5070"/>
</dbReference>
<dbReference type="FunCoup" id="A0A2K1IQR5">
    <property type="interactions" value="350"/>
</dbReference>
<dbReference type="SUPFAM" id="SSF56112">
    <property type="entry name" value="Protein kinase-like (PK-like)"/>
    <property type="match status" value="1"/>
</dbReference>
<dbReference type="GO" id="GO:0005524">
    <property type="term" value="F:ATP binding"/>
    <property type="evidence" value="ECO:0007669"/>
    <property type="project" value="InterPro"/>
</dbReference>
<dbReference type="PROSITE" id="PS50011">
    <property type="entry name" value="PROTEIN_KINASE_DOM"/>
    <property type="match status" value="1"/>
</dbReference>
<reference evidence="5" key="3">
    <citation type="submission" date="2020-12" db="UniProtKB">
        <authorList>
            <consortium name="EnsemblPlants"/>
        </authorList>
    </citation>
    <scope>IDENTIFICATION</scope>
</reference>
<evidence type="ECO:0000259" key="3">
    <source>
        <dbReference type="PROSITE" id="PS50011"/>
    </source>
</evidence>
<dbReference type="InterPro" id="IPR011009">
    <property type="entry name" value="Kinase-like_dom_sf"/>
</dbReference>
<sequence>MGTGLEACGKVRTGNRVSQVLRSSQSQFLSPSSSCFVRPFGRKSGLIGKVSGRARAVVTRDPPRSAAVSGGSGSSNGAANGVVNNPVMKGRSMRVGEMAEEMKRMRAQMEEDEQVASLMRGLRGQNLSDSQFAADDVVMRLVEVDNVQGEDSLPLVYDPETIAAYWGKRPGSVATRIAQLLGVAGGFLSRIAMDIITKKVKENEVKRAIELREIVTSLGPAYIKLGQALSIRPDILSPSAMTELQKLCDKVPSFPNDVAMALIESELGKPWQEVYSELTESPIAAASLGQVYKGKLLETGETVAVKVQRPYVLETVTIDLFIIRRLGVALRRFPQIATDIVGLVDEWAARFFEELDYINEGENGTRFAEQMKVDLPQVVVPKTFTKYTSRRVLTTSWIEGEKLSQSTASDVGDLVNIGVICYLKQLLDTGLFHADPHPGNLIRTPEGKLAILDFGLMTQITDNQKYGMIEAISHLIHRDYEAIVEDFVLLDFIPEGVNLAPIMPVLAKVFDQALEGGGAKNINFQELAADLAQITFDYPFRIPPYFALIIRAIGVLEGIALVGNPDFAIVDEAYPYIAQRLLTDPSPRLREALRYTIYGRNSNFDAERFIDVMEAFETFTVAAKSGGGEEMQGSSAFSGAVAGKSPAAGGSLARVGQQGGVQTRAALSFLISEQGEFFREFILDEVVKGIDAVTREELARIVMTLGLQRFDPILNSFALPGFRRHLSLVPTVTKEDEVVLNNMRRVVAFLSSGSPASRSISEQGDVNLQEVLRDLLPVLPDVARNILPDLLNRLTSRVAARTLREIFL</sequence>
<evidence type="ECO:0000313" key="5">
    <source>
        <dbReference type="EnsemblPlants" id="Pp3c21_5070V3.1"/>
    </source>
</evidence>
<evidence type="ECO:0000256" key="1">
    <source>
        <dbReference type="ARBA" id="ARBA00009670"/>
    </source>
</evidence>
<dbReference type="Gramene" id="Pp3c21_5070V3.2">
    <property type="protein sequence ID" value="Pp3c21_5070V3.2"/>
    <property type="gene ID" value="Pp3c21_5070"/>
</dbReference>
<evidence type="ECO:0000313" key="6">
    <source>
        <dbReference type="Proteomes" id="UP000006727"/>
    </source>
</evidence>
<dbReference type="Proteomes" id="UP000006727">
    <property type="component" value="Chromosome 21"/>
</dbReference>
<dbReference type="RefSeq" id="XP_024359364.1">
    <property type="nucleotide sequence ID" value="XM_024503596.2"/>
</dbReference>
<dbReference type="STRING" id="3218.A0A2K1IQR5"/>
<reference evidence="4 6" key="2">
    <citation type="journal article" date="2018" name="Plant J.">
        <title>The Physcomitrella patens chromosome-scale assembly reveals moss genome structure and evolution.</title>
        <authorList>
            <person name="Lang D."/>
            <person name="Ullrich K.K."/>
            <person name="Murat F."/>
            <person name="Fuchs J."/>
            <person name="Jenkins J."/>
            <person name="Haas F.B."/>
            <person name="Piednoel M."/>
            <person name="Gundlach H."/>
            <person name="Van Bel M."/>
            <person name="Meyberg R."/>
            <person name="Vives C."/>
            <person name="Morata J."/>
            <person name="Symeonidi A."/>
            <person name="Hiss M."/>
            <person name="Muchero W."/>
            <person name="Kamisugi Y."/>
            <person name="Saleh O."/>
            <person name="Blanc G."/>
            <person name="Decker E.L."/>
            <person name="van Gessel N."/>
            <person name="Grimwood J."/>
            <person name="Hayes R.D."/>
            <person name="Graham S.W."/>
            <person name="Gunter L.E."/>
            <person name="McDaniel S.F."/>
            <person name="Hoernstein S.N.W."/>
            <person name="Larsson A."/>
            <person name="Li F.W."/>
            <person name="Perroud P.F."/>
            <person name="Phillips J."/>
            <person name="Ranjan P."/>
            <person name="Rokshar D.S."/>
            <person name="Rothfels C.J."/>
            <person name="Schneider L."/>
            <person name="Shu S."/>
            <person name="Stevenson D.W."/>
            <person name="Thummler F."/>
            <person name="Tillich M."/>
            <person name="Villarreal Aguilar J.C."/>
            <person name="Widiez T."/>
            <person name="Wong G.K."/>
            <person name="Wymore A."/>
            <person name="Zhang Y."/>
            <person name="Zimmer A.D."/>
            <person name="Quatrano R.S."/>
            <person name="Mayer K.F.X."/>
            <person name="Goodstein D."/>
            <person name="Casacuberta J.M."/>
            <person name="Vandepoele K."/>
            <person name="Reski R."/>
            <person name="Cuming A.C."/>
            <person name="Tuskan G.A."/>
            <person name="Maumus F."/>
            <person name="Salse J."/>
            <person name="Schmutz J."/>
            <person name="Rensing S.A."/>
        </authorList>
    </citation>
    <scope>NUCLEOTIDE SEQUENCE [LARGE SCALE GENOMIC DNA]</scope>
    <source>
        <strain evidence="5 6">cv. Gransden 2004</strain>
    </source>
</reference>
<dbReference type="Gene3D" id="1.10.510.10">
    <property type="entry name" value="Transferase(Phosphotransferase) domain 1"/>
    <property type="match status" value="1"/>
</dbReference>
<dbReference type="AlphaFoldDB" id="A0A2K1IQR5"/>
<dbReference type="EnsemblPlants" id="Pp3c21_5070V3.2">
    <property type="protein sequence ID" value="Pp3c21_5070V3.2"/>
    <property type="gene ID" value="Pp3c21_5070"/>
</dbReference>
<dbReference type="CDD" id="cd05121">
    <property type="entry name" value="ABC1_ADCK3-like"/>
    <property type="match status" value="1"/>
</dbReference>
<accession>A0A2K1IQR5</accession>
<dbReference type="KEGG" id="ppp:112274274"/>
<dbReference type="OMA" id="WYNIYSE"/>
<protein>
    <recommendedName>
        <fullName evidence="3">Protein kinase domain-containing protein</fullName>
    </recommendedName>
</protein>
<gene>
    <name evidence="5" type="primary">LOC112274274</name>
    <name evidence="4" type="ORF">PHYPA_025741</name>
</gene>
<dbReference type="Pfam" id="PF03109">
    <property type="entry name" value="ABC1"/>
    <property type="match status" value="1"/>
</dbReference>
<feature type="region of interest" description="Disordered" evidence="2">
    <location>
        <begin position="61"/>
        <end position="86"/>
    </location>
</feature>
<proteinExistence type="inferred from homology"/>
<keyword evidence="6" id="KW-1185">Reference proteome</keyword>
<dbReference type="InterPro" id="IPR004147">
    <property type="entry name" value="ABC1_dom"/>
</dbReference>